<dbReference type="InterPro" id="IPR000447">
    <property type="entry name" value="G3P_DH_FAD-dep"/>
</dbReference>
<dbReference type="STRING" id="1806892.AZH43_12945"/>
<comment type="similarity">
    <text evidence="2 6">Belongs to the FAD-dependent glycerol-3-phosphate dehydrogenase family.</text>
</comment>
<evidence type="ECO:0000256" key="2">
    <source>
        <dbReference type="ARBA" id="ARBA00007330"/>
    </source>
</evidence>
<feature type="domain" description="FAD dependent oxidoreductase" evidence="7">
    <location>
        <begin position="9"/>
        <end position="377"/>
    </location>
</feature>
<comment type="cofactor">
    <cofactor evidence="1 6">
        <name>FAD</name>
        <dbReference type="ChEBI" id="CHEBI:57692"/>
    </cofactor>
</comment>
<evidence type="ECO:0000256" key="6">
    <source>
        <dbReference type="RuleBase" id="RU361217"/>
    </source>
</evidence>
<sequence length="521" mass="59046">MNEHHILYDLAVIGGGINGAGIAADAAGRGLSVFLCEKDDLASHTSSASSKLIHGGLRYLEHKEFRLVREALAEREVLLAKAPHIIRPMRFIMPHQPHLRPAWLIRTGLFFYDHLGKREKLAGSNLVEFQQDSSPLKDEMTRGFEYSDCAVDDARLVVLNAMQARELGAKVVTRTQCLGAQRVLNKKEQSESGNVEKEQSIWRIELENDRGRYHIQTKVLVNAAGPWVAQFIQQDLQLKPPYGIRLIQGSHLIVPKLYQGDKAYILQNDDRRIVFVIPYLDRYTLIGTTDKEYFGDPDNVEITPEEIDYLLDVSNAHFKTQLSYADIVSTYSGVRPLCDDESDNPSVVTRDYTLALSHETTDEAPLLSVFGGKLTTYRKLAESALEHLKPFFPDMKKPWTQNSVLPGTENLNSVEELAMQIQEKISGVPFALASRWAHAYGTRVWEFLNQASSIHELGQDLGHGLFAQEVDYLVEQEWAVNAEDILKRRTKLYLEFSTDETQQLDRYLQELHQRRAQGDAA</sequence>
<dbReference type="GO" id="GO:0009331">
    <property type="term" value="C:glycerol-3-phosphate dehydrogenase (FAD) complex"/>
    <property type="evidence" value="ECO:0007669"/>
    <property type="project" value="UniProtKB-UniRule"/>
</dbReference>
<evidence type="ECO:0000256" key="5">
    <source>
        <dbReference type="ARBA" id="ARBA00023002"/>
    </source>
</evidence>
<dbReference type="NCBIfam" id="NF008899">
    <property type="entry name" value="PRK12266.1"/>
    <property type="match status" value="1"/>
</dbReference>
<organism evidence="9 10">
    <name type="scientific">Acinetobacter pragensis</name>
    <dbReference type="NCBI Taxonomy" id="1806892"/>
    <lineage>
        <taxon>Bacteria</taxon>
        <taxon>Pseudomonadati</taxon>
        <taxon>Pseudomonadota</taxon>
        <taxon>Gammaproteobacteria</taxon>
        <taxon>Moraxellales</taxon>
        <taxon>Moraxellaceae</taxon>
        <taxon>Acinetobacter</taxon>
    </lineage>
</organism>
<dbReference type="Gene3D" id="1.10.8.870">
    <property type="entry name" value="Alpha-glycerophosphate oxidase, cap domain"/>
    <property type="match status" value="1"/>
</dbReference>
<dbReference type="InterPro" id="IPR038299">
    <property type="entry name" value="DAO_C_sf"/>
</dbReference>
<reference evidence="9 10" key="1">
    <citation type="submission" date="2016-03" db="EMBL/GenBank/DDBJ databases">
        <title>Acinetobacter genomospecies 28 strain ANC 4149.</title>
        <authorList>
            <person name="Radolfova-Krizova L."/>
            <person name="Nemec A."/>
        </authorList>
    </citation>
    <scope>NUCLEOTIDE SEQUENCE [LARGE SCALE GENOMIC DNA]</scope>
    <source>
        <strain evidence="9 10">ANC 4149</strain>
    </source>
</reference>
<evidence type="ECO:0000256" key="1">
    <source>
        <dbReference type="ARBA" id="ARBA00001974"/>
    </source>
</evidence>
<keyword evidence="4" id="KW-0274">FAD</keyword>
<dbReference type="SUPFAM" id="SSF51905">
    <property type="entry name" value="FAD/NAD(P)-binding domain"/>
    <property type="match status" value="1"/>
</dbReference>
<keyword evidence="10" id="KW-1185">Reference proteome</keyword>
<dbReference type="EC" id="1.1.5.3" evidence="6"/>
<evidence type="ECO:0000313" key="10">
    <source>
        <dbReference type="Proteomes" id="UP000076276"/>
    </source>
</evidence>
<evidence type="ECO:0000313" key="9">
    <source>
        <dbReference type="EMBL" id="KYQ72108.1"/>
    </source>
</evidence>
<feature type="domain" description="Alpha-glycerophosphate oxidase C-terminal" evidence="8">
    <location>
        <begin position="400"/>
        <end position="506"/>
    </location>
</feature>
<dbReference type="NCBIfam" id="NF009906">
    <property type="entry name" value="PRK13369.1"/>
    <property type="match status" value="1"/>
</dbReference>
<dbReference type="InterPro" id="IPR036188">
    <property type="entry name" value="FAD/NAD-bd_sf"/>
</dbReference>
<comment type="catalytic activity">
    <reaction evidence="6">
        <text>a quinone + sn-glycerol 3-phosphate = dihydroxyacetone phosphate + a quinol</text>
        <dbReference type="Rhea" id="RHEA:18977"/>
        <dbReference type="ChEBI" id="CHEBI:24646"/>
        <dbReference type="ChEBI" id="CHEBI:57597"/>
        <dbReference type="ChEBI" id="CHEBI:57642"/>
        <dbReference type="ChEBI" id="CHEBI:132124"/>
        <dbReference type="EC" id="1.1.5.3"/>
    </reaction>
</comment>
<dbReference type="OrthoDB" id="9766796at2"/>
<protein>
    <recommendedName>
        <fullName evidence="6">Glycerol-3-phosphate dehydrogenase</fullName>
        <ecNumber evidence="6">1.1.5.3</ecNumber>
    </recommendedName>
</protein>
<dbReference type="Pfam" id="PF16901">
    <property type="entry name" value="DAO_C"/>
    <property type="match status" value="1"/>
</dbReference>
<dbReference type="PROSITE" id="PS00978">
    <property type="entry name" value="FAD_G3PDH_2"/>
    <property type="match status" value="1"/>
</dbReference>
<dbReference type="Gene3D" id="3.50.50.60">
    <property type="entry name" value="FAD/NAD(P)-binding domain"/>
    <property type="match status" value="1"/>
</dbReference>
<dbReference type="AlphaFoldDB" id="A0A151Y277"/>
<dbReference type="Proteomes" id="UP000076276">
    <property type="component" value="Unassembled WGS sequence"/>
</dbReference>
<dbReference type="Pfam" id="PF01266">
    <property type="entry name" value="DAO"/>
    <property type="match status" value="1"/>
</dbReference>
<dbReference type="InterPro" id="IPR031656">
    <property type="entry name" value="DAO_C"/>
</dbReference>
<dbReference type="InterPro" id="IPR006076">
    <property type="entry name" value="FAD-dep_OxRdtase"/>
</dbReference>
<dbReference type="EMBL" id="LUAW01000020">
    <property type="protein sequence ID" value="KYQ72108.1"/>
    <property type="molecule type" value="Genomic_DNA"/>
</dbReference>
<evidence type="ECO:0000256" key="4">
    <source>
        <dbReference type="ARBA" id="ARBA00022827"/>
    </source>
</evidence>
<name>A0A151Y277_9GAMM</name>
<evidence type="ECO:0000256" key="3">
    <source>
        <dbReference type="ARBA" id="ARBA00022630"/>
    </source>
</evidence>
<dbReference type="PANTHER" id="PTHR11985">
    <property type="entry name" value="GLYCEROL-3-PHOSPHATE DEHYDROGENASE"/>
    <property type="match status" value="1"/>
</dbReference>
<dbReference type="PANTHER" id="PTHR11985:SF15">
    <property type="entry name" value="GLYCEROL-3-PHOSPHATE DEHYDROGENASE, MITOCHONDRIAL"/>
    <property type="match status" value="1"/>
</dbReference>
<accession>A0A151Y277</accession>
<dbReference type="GO" id="GO:0046168">
    <property type="term" value="P:glycerol-3-phosphate catabolic process"/>
    <property type="evidence" value="ECO:0007669"/>
    <property type="project" value="TreeGrafter"/>
</dbReference>
<proteinExistence type="inferred from homology"/>
<gene>
    <name evidence="9" type="primary">glpD</name>
    <name evidence="9" type="ORF">AZH43_12945</name>
</gene>
<dbReference type="Gene3D" id="3.30.9.10">
    <property type="entry name" value="D-Amino Acid Oxidase, subunit A, domain 2"/>
    <property type="match status" value="1"/>
</dbReference>
<keyword evidence="5 6" id="KW-0560">Oxidoreductase</keyword>
<evidence type="ECO:0000259" key="7">
    <source>
        <dbReference type="Pfam" id="PF01266"/>
    </source>
</evidence>
<dbReference type="RefSeq" id="WP_067669113.1">
    <property type="nucleotide sequence ID" value="NZ_CBCSIK010000001.1"/>
</dbReference>
<evidence type="ECO:0000259" key="8">
    <source>
        <dbReference type="Pfam" id="PF16901"/>
    </source>
</evidence>
<keyword evidence="3 6" id="KW-0285">Flavoprotein</keyword>
<dbReference type="PROSITE" id="PS00977">
    <property type="entry name" value="FAD_G3PDH_1"/>
    <property type="match status" value="1"/>
</dbReference>
<dbReference type="PRINTS" id="PR01001">
    <property type="entry name" value="FADG3PDH"/>
</dbReference>
<comment type="caution">
    <text evidence="9">The sequence shown here is derived from an EMBL/GenBank/DDBJ whole genome shotgun (WGS) entry which is preliminary data.</text>
</comment>
<dbReference type="GO" id="GO:0004368">
    <property type="term" value="F:glycerol-3-phosphate dehydrogenase (quinone) activity"/>
    <property type="evidence" value="ECO:0007669"/>
    <property type="project" value="UniProtKB-EC"/>
</dbReference>